<dbReference type="RefSeq" id="WP_346581542.1">
    <property type="nucleotide sequence ID" value="NZ_JBDJLH010000012.1"/>
</dbReference>
<accession>A0ABV0BUC3</accession>
<dbReference type="Proteomes" id="UP001409291">
    <property type="component" value="Unassembled WGS sequence"/>
</dbReference>
<dbReference type="EMBL" id="JBDJNQ010000006">
    <property type="protein sequence ID" value="MEN5378390.1"/>
    <property type="molecule type" value="Genomic_DNA"/>
</dbReference>
<keyword evidence="3" id="KW-1185">Reference proteome</keyword>
<sequence>MKKIVAIIFLFVTVFVVSCSKEDNNMGESNSVPGRWVLQEMIELNTMKEVPYTDGIEYTFKADETFTGISVDIDFDGSDVVTKKIAISGTYVLSDNGQKITIRQNGGQTLVFDIYDLTSKKMILRGKFQNFQVESTFSKK</sequence>
<comment type="caution">
    <text evidence="2">The sequence shown here is derived from an EMBL/GenBank/DDBJ whole genome shotgun (WGS) entry which is preliminary data.</text>
</comment>
<evidence type="ECO:0000313" key="3">
    <source>
        <dbReference type="Proteomes" id="UP001409291"/>
    </source>
</evidence>
<reference evidence="2 3" key="1">
    <citation type="submission" date="2024-04" db="EMBL/GenBank/DDBJ databases">
        <title>WGS of bacteria from Torrens River.</title>
        <authorList>
            <person name="Wyrsch E.R."/>
            <person name="Drigo B."/>
        </authorList>
    </citation>
    <scope>NUCLEOTIDE SEQUENCE [LARGE SCALE GENOMIC DNA]</scope>
    <source>
        <strain evidence="2 3">TWI391</strain>
    </source>
</reference>
<proteinExistence type="predicted"/>
<dbReference type="PROSITE" id="PS51257">
    <property type="entry name" value="PROKAR_LIPOPROTEIN"/>
    <property type="match status" value="1"/>
</dbReference>
<dbReference type="InterPro" id="IPR024311">
    <property type="entry name" value="Lipocalin-like"/>
</dbReference>
<feature type="domain" description="Lipocalin-like" evidence="1">
    <location>
        <begin position="34"/>
        <end position="124"/>
    </location>
</feature>
<gene>
    <name evidence="2" type="ORF">ABE541_14090</name>
</gene>
<name>A0ABV0BUC3_9SPHI</name>
<dbReference type="Pfam" id="PF13648">
    <property type="entry name" value="Lipocalin_4"/>
    <property type="match status" value="1"/>
</dbReference>
<evidence type="ECO:0000313" key="2">
    <source>
        <dbReference type="EMBL" id="MEN5378390.1"/>
    </source>
</evidence>
<evidence type="ECO:0000259" key="1">
    <source>
        <dbReference type="Pfam" id="PF13648"/>
    </source>
</evidence>
<organism evidence="2 3">
    <name type="scientific">Sphingobacterium kitahiroshimense</name>
    <dbReference type="NCBI Taxonomy" id="470446"/>
    <lineage>
        <taxon>Bacteria</taxon>
        <taxon>Pseudomonadati</taxon>
        <taxon>Bacteroidota</taxon>
        <taxon>Sphingobacteriia</taxon>
        <taxon>Sphingobacteriales</taxon>
        <taxon>Sphingobacteriaceae</taxon>
        <taxon>Sphingobacterium</taxon>
    </lineage>
</organism>
<protein>
    <submittedName>
        <fullName evidence="2">Lipocalin family protein</fullName>
    </submittedName>
</protein>